<dbReference type="Pfam" id="PF00361">
    <property type="entry name" value="Proton_antipo_M"/>
    <property type="match status" value="1"/>
</dbReference>
<feature type="transmembrane region" description="Helical" evidence="5">
    <location>
        <begin position="183"/>
        <end position="201"/>
    </location>
</feature>
<evidence type="ECO:0000259" key="6">
    <source>
        <dbReference type="Pfam" id="PF00361"/>
    </source>
</evidence>
<dbReference type="GO" id="GO:0003954">
    <property type="term" value="F:NADH dehydrogenase activity"/>
    <property type="evidence" value="ECO:0007669"/>
    <property type="project" value="TreeGrafter"/>
</dbReference>
<dbReference type="EMBL" id="LN483089">
    <property type="protein sequence ID" value="CDZ96153.1"/>
    <property type="molecule type" value="Genomic_DNA"/>
</dbReference>
<evidence type="ECO:0000256" key="1">
    <source>
        <dbReference type="ARBA" id="ARBA00004141"/>
    </source>
</evidence>
<evidence type="ECO:0000256" key="3">
    <source>
        <dbReference type="ARBA" id="ARBA00022989"/>
    </source>
</evidence>
<feature type="transmembrane region" description="Helical" evidence="5">
    <location>
        <begin position="24"/>
        <end position="53"/>
    </location>
</feature>
<evidence type="ECO:0000313" key="7">
    <source>
        <dbReference type="EMBL" id="CDZ96153.1"/>
    </source>
</evidence>
<feature type="domain" description="NADH:quinone oxidoreductase/Mrp antiporter transmembrane" evidence="6">
    <location>
        <begin position="65"/>
        <end position="220"/>
    </location>
</feature>
<dbReference type="GO" id="GO:0015990">
    <property type="term" value="P:electron transport coupled proton transport"/>
    <property type="evidence" value="ECO:0007669"/>
    <property type="project" value="TreeGrafter"/>
</dbReference>
<keyword evidence="4 5" id="KW-0472">Membrane</keyword>
<feature type="transmembrane region" description="Helical" evidence="5">
    <location>
        <begin position="297"/>
        <end position="320"/>
    </location>
</feature>
<feature type="transmembrane region" description="Helical" evidence="5">
    <location>
        <begin position="65"/>
        <end position="84"/>
    </location>
</feature>
<evidence type="ECO:0000256" key="4">
    <source>
        <dbReference type="ARBA" id="ARBA00023136"/>
    </source>
</evidence>
<dbReference type="GO" id="GO:0016020">
    <property type="term" value="C:membrane"/>
    <property type="evidence" value="ECO:0007669"/>
    <property type="project" value="UniProtKB-SubCell"/>
</dbReference>
<name>A0A0F7SF89_PHARH</name>
<feature type="transmembrane region" description="Helical" evidence="5">
    <location>
        <begin position="155"/>
        <end position="171"/>
    </location>
</feature>
<reference evidence="7" key="1">
    <citation type="submission" date="2014-08" db="EMBL/GenBank/DDBJ databases">
        <authorList>
            <person name="Sharma Rahul"/>
            <person name="Thines Marco"/>
        </authorList>
    </citation>
    <scope>NUCLEOTIDE SEQUENCE</scope>
</reference>
<dbReference type="AlphaFoldDB" id="A0A0F7SF89"/>
<proteinExistence type="predicted"/>
<keyword evidence="3 5" id="KW-1133">Transmembrane helix</keyword>
<feature type="transmembrane region" description="Helical" evidence="5">
    <location>
        <begin position="409"/>
        <end position="436"/>
    </location>
</feature>
<keyword evidence="2 5" id="KW-0812">Transmembrane</keyword>
<feature type="transmembrane region" description="Helical" evidence="5">
    <location>
        <begin position="371"/>
        <end position="389"/>
    </location>
</feature>
<dbReference type="GO" id="GO:0042773">
    <property type="term" value="P:ATP synthesis coupled electron transport"/>
    <property type="evidence" value="ECO:0007669"/>
    <property type="project" value="InterPro"/>
</dbReference>
<dbReference type="InterPro" id="IPR003945">
    <property type="entry name" value="NU5C-like"/>
</dbReference>
<dbReference type="PANTHER" id="PTHR42829:SF2">
    <property type="entry name" value="NADH-UBIQUINONE OXIDOREDUCTASE CHAIN 5"/>
    <property type="match status" value="1"/>
</dbReference>
<dbReference type="GO" id="GO:0008137">
    <property type="term" value="F:NADH dehydrogenase (ubiquinone) activity"/>
    <property type="evidence" value="ECO:0007669"/>
    <property type="project" value="InterPro"/>
</dbReference>
<sequence length="437" mass="45614">MTVSCGVHFYSGWYLEGDPHLSRYMLYIGAFTALMLVLSMSTGLAIMFAFLLNRMGEASSSLSESTLVPLGFLVACAAAGNPLLEASSGSTMAGVALLGSCTAVYAGITALRQTDLKRVIAFSTCSQVAYMVLGCSTGQYTAAFSLLILHALYKAVLFLGAGAVIHALAGLQDLRLMGGLSRFLPFTATIMLMAMAALGAAPYTSGDFSKDIIIETQLGRLHYLAFEGLPRATSAMVSGLHDPTTPTVRVILTLLGVLSIVAGYCLSEVFVPNAGVLGLAEYPSTSSPLDTEYSTSALFVTLPLVASALGLFVGTTGVSVPVDLKRSRRLSYLAGILSQTKWGTDSFLAQGVSRTGLSAAYISYKTLDRGLFELVGPFGLSTSLLALAHSRLGVSGPGISRLVLLTAGATLGFGIAAYFGASLFLVVVYIASLAIFL</sequence>
<evidence type="ECO:0000256" key="2">
    <source>
        <dbReference type="ARBA" id="ARBA00022692"/>
    </source>
</evidence>
<accession>A0A0F7SF89</accession>
<organism evidence="7">
    <name type="scientific">Phaffia rhodozyma</name>
    <name type="common">Yeast</name>
    <name type="synonym">Xanthophyllomyces dendrorhous</name>
    <dbReference type="NCBI Taxonomy" id="264483"/>
    <lineage>
        <taxon>Eukaryota</taxon>
        <taxon>Fungi</taxon>
        <taxon>Dikarya</taxon>
        <taxon>Basidiomycota</taxon>
        <taxon>Agaricomycotina</taxon>
        <taxon>Tremellomycetes</taxon>
        <taxon>Cystofilobasidiales</taxon>
        <taxon>Mrakiaceae</taxon>
        <taxon>Phaffia</taxon>
    </lineage>
</organism>
<dbReference type="PANTHER" id="PTHR42829">
    <property type="entry name" value="NADH-UBIQUINONE OXIDOREDUCTASE CHAIN 5"/>
    <property type="match status" value="1"/>
</dbReference>
<evidence type="ECO:0000256" key="5">
    <source>
        <dbReference type="SAM" id="Phobius"/>
    </source>
</evidence>
<feature type="transmembrane region" description="Helical" evidence="5">
    <location>
        <begin position="252"/>
        <end position="277"/>
    </location>
</feature>
<comment type="subcellular location">
    <subcellularLocation>
        <location evidence="1">Membrane</location>
        <topology evidence="1">Multi-pass membrane protein</topology>
    </subcellularLocation>
</comment>
<feature type="transmembrane region" description="Helical" evidence="5">
    <location>
        <begin position="90"/>
        <end position="108"/>
    </location>
</feature>
<protein>
    <submittedName>
        <fullName evidence="7">NADH dehydrogenase subunits 2, 5, and related proteins</fullName>
    </submittedName>
</protein>
<dbReference type="InterPro" id="IPR001750">
    <property type="entry name" value="ND/Mrp_TM"/>
</dbReference>